<dbReference type="Gene3D" id="3.30.2160.10">
    <property type="entry name" value="Hect, E3 ligase catalytic domain"/>
    <property type="match status" value="1"/>
</dbReference>
<dbReference type="InterPro" id="IPR003591">
    <property type="entry name" value="Leu-rich_rpt_typical-subtyp"/>
</dbReference>
<dbReference type="Gene3D" id="3.80.10.10">
    <property type="entry name" value="Ribonuclease Inhibitor"/>
    <property type="match status" value="1"/>
</dbReference>
<evidence type="ECO:0000313" key="11">
    <source>
        <dbReference type="Proteomes" id="UP001281761"/>
    </source>
</evidence>
<dbReference type="SUPFAM" id="SSF56204">
    <property type="entry name" value="Hect, E3 ligase catalytic domain"/>
    <property type="match status" value="1"/>
</dbReference>
<sequence length="717" mass="81137">MGQQESRQSAPTVANQNTVQWVEGGLNQIPLDYVKGGKLKNLDLGWNCITSIDELLSHSKELQKLELSHNFLTSLPSNLTPFSGLKLLDLSDNQLERIPNSINTLTKLETLNLKNNLLTELPPSIGSLTHLTGLDLSGNRLVDLPDSFGDLHLHSLLLWNNTCLVDSLARITSSGADCARHILGFIRYRRSHPLPSRFSLIQSNIEGVVCYADKETETSSWVDPRYYLYILTLGIVERRVFDFSMAPSNLASLQVEMALLNTNAGRGNKRCGHISPDLAPILLPVQPQLLCSNNLCTHKANMQCGFLFCDVCCTSKECVVHGKSIKARSHHEFNERAETTRKTIESMHKPEPEAFRDKPRLRLSLRRTHLLEDSLRDMMRANAERLKLRLNVQYFGESGLDWGGLTREWFILISQEFTKPEYALFRPTADNPNVFEINPESGVNGAHLSYFRFVGRVLAKALFDRFLISAYFSPVIYKAIAGVAPTFEDLAKIDQQKYESLKTVLTTDDVEDLYLTFSIDEEAFGEVRTVELVPGGESIDVTKENQQDWVAKMTEYYLVGSVAEQLECIRYGFNELIPSSLIRDFTAREIEELLSGIVEIDVEDWKANTIYSIYTVNSQMVIWFWRIIERMNNDNRTKVFQFVTGTSKVPQGGFANLVGHNGPRKFTINKLNKSREHLPSSHTCFNQLDLIDYGSESELEDKLMKAIEMGLTGFGEK</sequence>
<feature type="active site" description="Glycyl thioester intermediate" evidence="8">
    <location>
        <position position="684"/>
    </location>
</feature>
<evidence type="ECO:0000256" key="3">
    <source>
        <dbReference type="ARBA" id="ARBA00012485"/>
    </source>
</evidence>
<keyword evidence="7 8" id="KW-0833">Ubl conjugation pathway</keyword>
<dbReference type="SMART" id="SM00119">
    <property type="entry name" value="HECTc"/>
    <property type="match status" value="1"/>
</dbReference>
<dbReference type="PROSITE" id="PS50237">
    <property type="entry name" value="HECT"/>
    <property type="match status" value="1"/>
</dbReference>
<evidence type="ECO:0000256" key="1">
    <source>
        <dbReference type="ARBA" id="ARBA00000885"/>
    </source>
</evidence>
<gene>
    <name evidence="10" type="ORF">BLNAU_13473</name>
</gene>
<dbReference type="EC" id="2.3.2.26" evidence="3"/>
<dbReference type="GO" id="GO:0061630">
    <property type="term" value="F:ubiquitin protein ligase activity"/>
    <property type="evidence" value="ECO:0007669"/>
    <property type="project" value="UniProtKB-EC"/>
</dbReference>
<keyword evidence="4" id="KW-0433">Leucine-rich repeat</keyword>
<keyword evidence="10" id="KW-0012">Acyltransferase</keyword>
<proteinExistence type="predicted"/>
<dbReference type="Proteomes" id="UP001281761">
    <property type="component" value="Unassembled WGS sequence"/>
</dbReference>
<keyword evidence="11" id="KW-1185">Reference proteome</keyword>
<feature type="domain" description="HECT" evidence="9">
    <location>
        <begin position="382"/>
        <end position="717"/>
    </location>
</feature>
<comment type="pathway">
    <text evidence="2">Protein modification; protein ubiquitination.</text>
</comment>
<dbReference type="SUPFAM" id="SSF52058">
    <property type="entry name" value="L domain-like"/>
    <property type="match status" value="1"/>
</dbReference>
<accession>A0ABQ9XIN3</accession>
<protein>
    <recommendedName>
        <fullName evidence="3">HECT-type E3 ubiquitin transferase</fullName>
        <ecNumber evidence="3">2.3.2.26</ecNumber>
    </recommendedName>
</protein>
<keyword evidence="5 10" id="KW-0808">Transferase</keyword>
<dbReference type="SMART" id="SM00364">
    <property type="entry name" value="LRR_BAC"/>
    <property type="match status" value="4"/>
</dbReference>
<dbReference type="InterPro" id="IPR032675">
    <property type="entry name" value="LRR_dom_sf"/>
</dbReference>
<dbReference type="Pfam" id="PF13855">
    <property type="entry name" value="LRR_8"/>
    <property type="match status" value="1"/>
</dbReference>
<evidence type="ECO:0000313" key="10">
    <source>
        <dbReference type="EMBL" id="KAK2951589.1"/>
    </source>
</evidence>
<evidence type="ECO:0000259" key="9">
    <source>
        <dbReference type="PROSITE" id="PS50237"/>
    </source>
</evidence>
<dbReference type="Pfam" id="PF00632">
    <property type="entry name" value="HECT"/>
    <property type="match status" value="1"/>
</dbReference>
<dbReference type="SMART" id="SM00365">
    <property type="entry name" value="LRR_SD22"/>
    <property type="match status" value="4"/>
</dbReference>
<dbReference type="PANTHER" id="PTHR11254:SF440">
    <property type="entry name" value="E3 UBIQUITIN-PROTEIN LIGASE NEDD-4"/>
    <property type="match status" value="1"/>
</dbReference>
<dbReference type="InterPro" id="IPR000569">
    <property type="entry name" value="HECT_dom"/>
</dbReference>
<dbReference type="SMART" id="SM00369">
    <property type="entry name" value="LRR_TYP"/>
    <property type="match status" value="5"/>
</dbReference>
<dbReference type="InterPro" id="IPR001611">
    <property type="entry name" value="Leu-rich_rpt"/>
</dbReference>
<dbReference type="Gene3D" id="3.90.1750.10">
    <property type="entry name" value="Hect, E3 ligase catalytic domains"/>
    <property type="match status" value="1"/>
</dbReference>
<dbReference type="PROSITE" id="PS51450">
    <property type="entry name" value="LRR"/>
    <property type="match status" value="5"/>
</dbReference>
<organism evidence="10 11">
    <name type="scientific">Blattamonas nauphoetae</name>
    <dbReference type="NCBI Taxonomy" id="2049346"/>
    <lineage>
        <taxon>Eukaryota</taxon>
        <taxon>Metamonada</taxon>
        <taxon>Preaxostyla</taxon>
        <taxon>Oxymonadida</taxon>
        <taxon>Blattamonas</taxon>
    </lineage>
</organism>
<evidence type="ECO:0000256" key="6">
    <source>
        <dbReference type="ARBA" id="ARBA00022737"/>
    </source>
</evidence>
<evidence type="ECO:0000256" key="2">
    <source>
        <dbReference type="ARBA" id="ARBA00004906"/>
    </source>
</evidence>
<evidence type="ECO:0000256" key="7">
    <source>
        <dbReference type="ARBA" id="ARBA00022786"/>
    </source>
</evidence>
<keyword evidence="6" id="KW-0677">Repeat</keyword>
<name>A0ABQ9XIN3_9EUKA</name>
<comment type="caution">
    <text evidence="10">The sequence shown here is derived from an EMBL/GenBank/DDBJ whole genome shotgun (WGS) entry which is preliminary data.</text>
</comment>
<dbReference type="Gene3D" id="3.30.2410.10">
    <property type="entry name" value="Hect, E3 ligase catalytic domain"/>
    <property type="match status" value="1"/>
</dbReference>
<dbReference type="Pfam" id="PF00560">
    <property type="entry name" value="LRR_1"/>
    <property type="match status" value="1"/>
</dbReference>
<dbReference type="CDD" id="cd00078">
    <property type="entry name" value="HECTc"/>
    <property type="match status" value="1"/>
</dbReference>
<dbReference type="InterPro" id="IPR035983">
    <property type="entry name" value="Hect_E3_ubiquitin_ligase"/>
</dbReference>
<dbReference type="EMBL" id="JARBJD010000116">
    <property type="protein sequence ID" value="KAK2951589.1"/>
    <property type="molecule type" value="Genomic_DNA"/>
</dbReference>
<evidence type="ECO:0000256" key="5">
    <source>
        <dbReference type="ARBA" id="ARBA00022679"/>
    </source>
</evidence>
<evidence type="ECO:0000256" key="8">
    <source>
        <dbReference type="PROSITE-ProRule" id="PRU00104"/>
    </source>
</evidence>
<evidence type="ECO:0000256" key="4">
    <source>
        <dbReference type="ARBA" id="ARBA00022614"/>
    </source>
</evidence>
<reference evidence="10 11" key="1">
    <citation type="journal article" date="2022" name="bioRxiv">
        <title>Genomics of Preaxostyla Flagellates Illuminates Evolutionary Transitions and the Path Towards Mitochondrial Loss.</title>
        <authorList>
            <person name="Novak L.V.F."/>
            <person name="Treitli S.C."/>
            <person name="Pyrih J."/>
            <person name="Halakuc P."/>
            <person name="Pipaliya S.V."/>
            <person name="Vacek V."/>
            <person name="Brzon O."/>
            <person name="Soukal P."/>
            <person name="Eme L."/>
            <person name="Dacks J.B."/>
            <person name="Karnkowska A."/>
            <person name="Elias M."/>
            <person name="Hampl V."/>
        </authorList>
    </citation>
    <scope>NUCLEOTIDE SEQUENCE [LARGE SCALE GENOMIC DNA]</scope>
    <source>
        <strain evidence="10">NAU3</strain>
        <tissue evidence="10">Gut</tissue>
    </source>
</reference>
<dbReference type="InterPro" id="IPR050409">
    <property type="entry name" value="E3_ubiq-protein_ligase"/>
</dbReference>
<dbReference type="PANTHER" id="PTHR11254">
    <property type="entry name" value="HECT DOMAIN UBIQUITIN-PROTEIN LIGASE"/>
    <property type="match status" value="1"/>
</dbReference>
<comment type="catalytic activity">
    <reaction evidence="1">
        <text>S-ubiquitinyl-[E2 ubiquitin-conjugating enzyme]-L-cysteine + [acceptor protein]-L-lysine = [E2 ubiquitin-conjugating enzyme]-L-cysteine + N(6)-ubiquitinyl-[acceptor protein]-L-lysine.</text>
        <dbReference type="EC" id="2.3.2.26"/>
    </reaction>
</comment>